<dbReference type="Pfam" id="PF01146">
    <property type="entry name" value="Caveolin"/>
    <property type="match status" value="1"/>
</dbReference>
<evidence type="ECO:0000256" key="2">
    <source>
        <dbReference type="ARBA" id="ARBA00010988"/>
    </source>
</evidence>
<dbReference type="KEGG" id="pki:111836012"/>
<dbReference type="GO" id="GO:0005901">
    <property type="term" value="C:caveola"/>
    <property type="evidence" value="ECO:0007669"/>
    <property type="project" value="UniProtKB-SubCell"/>
</dbReference>
<evidence type="ECO:0000313" key="8">
    <source>
        <dbReference type="Ensembl" id="ENSPKIP00000025555.1"/>
    </source>
</evidence>
<sequence length="185" mass="20385">MRDPGTGSGQCQVTSPVYLCTDMGLENERSETSVLMDQQEFSRTSVPILAEKQKNCTAATDRDPQEINAHLKISFEDIIGEPAALHSFDSVWVSSSALFELLKYASYRLISALLAVLLSFAAGSLFALLRCLQIWILIPLVQAWFMALPTVQTVWSSLVDTFVAPVFTSMARCLSTMDVKTAKPN</sequence>
<comment type="function">
    <text evidence="6">May act as a scaffolding protein within caveolar membranes. Interacts directly with G-protein alpha subunits and can functionally regulate their activity.</text>
</comment>
<name>A0A3B3S5W6_9TELE</name>
<keyword evidence="7" id="KW-0812">Transmembrane</keyword>
<dbReference type="PANTHER" id="PTHR10844:SF3">
    <property type="entry name" value="CAVEOLIN-2"/>
    <property type="match status" value="1"/>
</dbReference>
<keyword evidence="4 6" id="KW-0333">Golgi apparatus</keyword>
<evidence type="ECO:0000256" key="1">
    <source>
        <dbReference type="ARBA" id="ARBA00004202"/>
    </source>
</evidence>
<dbReference type="OrthoDB" id="5917823at2759"/>
<evidence type="ECO:0000256" key="4">
    <source>
        <dbReference type="ARBA" id="ARBA00023034"/>
    </source>
</evidence>
<dbReference type="Proteomes" id="UP000261540">
    <property type="component" value="Unplaced"/>
</dbReference>
<comment type="subcellular location">
    <subcellularLocation>
        <location evidence="1 6">Cell membrane</location>
        <topology evidence="1 6">Peripheral membrane protein</topology>
    </subcellularLocation>
    <subcellularLocation>
        <location evidence="6">Golgi apparatus membrane</location>
        <topology evidence="6">Peripheral membrane protein</topology>
    </subcellularLocation>
    <subcellularLocation>
        <location evidence="6">Membrane</location>
        <location evidence="6">Caveola</location>
        <topology evidence="6">Peripheral membrane protein</topology>
    </subcellularLocation>
</comment>
<dbReference type="GeneTree" id="ENSGT00950000183006"/>
<comment type="similarity">
    <text evidence="2 6">Belongs to the caveolin family.</text>
</comment>
<feature type="transmembrane region" description="Helical" evidence="7">
    <location>
        <begin position="144"/>
        <end position="167"/>
    </location>
</feature>
<keyword evidence="5 6" id="KW-0472">Membrane</keyword>
<keyword evidence="9" id="KW-1185">Reference proteome</keyword>
<reference evidence="8" key="1">
    <citation type="submission" date="2025-08" db="UniProtKB">
        <authorList>
            <consortium name="Ensembl"/>
        </authorList>
    </citation>
    <scope>IDENTIFICATION</scope>
</reference>
<evidence type="ECO:0000313" key="9">
    <source>
        <dbReference type="Proteomes" id="UP000261540"/>
    </source>
</evidence>
<dbReference type="GO" id="GO:0060090">
    <property type="term" value="F:molecular adaptor activity"/>
    <property type="evidence" value="ECO:0007669"/>
    <property type="project" value="TreeGrafter"/>
</dbReference>
<protein>
    <recommendedName>
        <fullName evidence="6">Caveolin</fullName>
    </recommendedName>
</protein>
<dbReference type="STRING" id="1676925.ENSPKIP00000025555"/>
<evidence type="ECO:0000256" key="7">
    <source>
        <dbReference type="SAM" id="Phobius"/>
    </source>
</evidence>
<proteinExistence type="inferred from homology"/>
<dbReference type="GO" id="GO:0048471">
    <property type="term" value="C:perinuclear region of cytoplasm"/>
    <property type="evidence" value="ECO:0007669"/>
    <property type="project" value="TreeGrafter"/>
</dbReference>
<feature type="transmembrane region" description="Helical" evidence="7">
    <location>
        <begin position="112"/>
        <end position="138"/>
    </location>
</feature>
<evidence type="ECO:0000256" key="3">
    <source>
        <dbReference type="ARBA" id="ARBA00022475"/>
    </source>
</evidence>
<dbReference type="GO" id="GO:0051480">
    <property type="term" value="P:regulation of cytosolic calcium ion concentration"/>
    <property type="evidence" value="ECO:0007669"/>
    <property type="project" value="TreeGrafter"/>
</dbReference>
<dbReference type="GO" id="GO:0000139">
    <property type="term" value="C:Golgi membrane"/>
    <property type="evidence" value="ECO:0007669"/>
    <property type="project" value="UniProtKB-SubCell"/>
</dbReference>
<dbReference type="GO" id="GO:0005925">
    <property type="term" value="C:focal adhesion"/>
    <property type="evidence" value="ECO:0007669"/>
    <property type="project" value="TreeGrafter"/>
</dbReference>
<organism evidence="8 9">
    <name type="scientific">Paramormyrops kingsleyae</name>
    <dbReference type="NCBI Taxonomy" id="1676925"/>
    <lineage>
        <taxon>Eukaryota</taxon>
        <taxon>Metazoa</taxon>
        <taxon>Chordata</taxon>
        <taxon>Craniata</taxon>
        <taxon>Vertebrata</taxon>
        <taxon>Euteleostomi</taxon>
        <taxon>Actinopterygii</taxon>
        <taxon>Neopterygii</taxon>
        <taxon>Teleostei</taxon>
        <taxon>Osteoglossocephala</taxon>
        <taxon>Osteoglossomorpha</taxon>
        <taxon>Osteoglossiformes</taxon>
        <taxon>Mormyridae</taxon>
        <taxon>Paramormyrops</taxon>
    </lineage>
</organism>
<dbReference type="GO" id="GO:0070836">
    <property type="term" value="P:caveola assembly"/>
    <property type="evidence" value="ECO:0007669"/>
    <property type="project" value="InterPro"/>
</dbReference>
<dbReference type="GO" id="GO:0042383">
    <property type="term" value="C:sarcolemma"/>
    <property type="evidence" value="ECO:0007669"/>
    <property type="project" value="TreeGrafter"/>
</dbReference>
<dbReference type="AlphaFoldDB" id="A0A3B3S5W6"/>
<dbReference type="GO" id="GO:0001937">
    <property type="term" value="P:negative regulation of endothelial cell proliferation"/>
    <property type="evidence" value="ECO:0007669"/>
    <property type="project" value="TreeGrafter"/>
</dbReference>
<accession>A0A3B3S5W6</accession>
<evidence type="ECO:0000256" key="6">
    <source>
        <dbReference type="RuleBase" id="RU000680"/>
    </source>
</evidence>
<dbReference type="GO" id="GO:0008286">
    <property type="term" value="P:insulin receptor signaling pathway"/>
    <property type="evidence" value="ECO:0007669"/>
    <property type="project" value="TreeGrafter"/>
</dbReference>
<dbReference type="Ensembl" id="ENSPKIT00000006292.1">
    <property type="protein sequence ID" value="ENSPKIP00000025555.1"/>
    <property type="gene ID" value="ENSPKIG00000008391.1"/>
</dbReference>
<keyword evidence="3 6" id="KW-1003">Cell membrane</keyword>
<dbReference type="GO" id="GO:0019901">
    <property type="term" value="F:protein kinase binding"/>
    <property type="evidence" value="ECO:0007669"/>
    <property type="project" value="TreeGrafter"/>
</dbReference>
<evidence type="ECO:0000256" key="5">
    <source>
        <dbReference type="ARBA" id="ARBA00023136"/>
    </source>
</evidence>
<dbReference type="GO" id="GO:0031410">
    <property type="term" value="C:cytoplasmic vesicle"/>
    <property type="evidence" value="ECO:0007669"/>
    <property type="project" value="TreeGrafter"/>
</dbReference>
<dbReference type="InterPro" id="IPR001612">
    <property type="entry name" value="Caveolin"/>
</dbReference>
<dbReference type="PANTHER" id="PTHR10844">
    <property type="entry name" value="CAVEOLIN"/>
    <property type="match status" value="1"/>
</dbReference>
<reference evidence="8" key="2">
    <citation type="submission" date="2025-09" db="UniProtKB">
        <authorList>
            <consortium name="Ensembl"/>
        </authorList>
    </citation>
    <scope>IDENTIFICATION</scope>
</reference>
<dbReference type="GO" id="GO:0030154">
    <property type="term" value="P:cell differentiation"/>
    <property type="evidence" value="ECO:0007669"/>
    <property type="project" value="TreeGrafter"/>
</dbReference>
<keyword evidence="7" id="KW-1133">Transmembrane helix</keyword>